<organism evidence="1 2">
    <name type="scientific">Tritrichomonas musculus</name>
    <dbReference type="NCBI Taxonomy" id="1915356"/>
    <lineage>
        <taxon>Eukaryota</taxon>
        <taxon>Metamonada</taxon>
        <taxon>Parabasalia</taxon>
        <taxon>Tritrichomonadida</taxon>
        <taxon>Tritrichomonadidae</taxon>
        <taxon>Tritrichomonas</taxon>
    </lineage>
</organism>
<dbReference type="Proteomes" id="UP001470230">
    <property type="component" value="Unassembled WGS sequence"/>
</dbReference>
<reference evidence="1 2" key="1">
    <citation type="submission" date="2024-04" db="EMBL/GenBank/DDBJ databases">
        <title>Tritrichomonas musculus Genome.</title>
        <authorList>
            <person name="Alves-Ferreira E."/>
            <person name="Grigg M."/>
            <person name="Lorenzi H."/>
            <person name="Galac M."/>
        </authorList>
    </citation>
    <scope>NUCLEOTIDE SEQUENCE [LARGE SCALE GENOMIC DNA]</scope>
    <source>
        <strain evidence="1 2">EAF2021</strain>
    </source>
</reference>
<proteinExistence type="predicted"/>
<sequence>MSIYLKRKEDNILKAAKQFITINPTTDEVSKFFQCQKSIDHDFDLSKFSIYFNNVNKYLQSSENSYISYFSVNYIIKEKVSIDLDSAISIIKSLLFELKTVDIESDKYGQIETTINSFISKYPSYELLQTLLSCPYFDISKVDKFKEILSNSPSQVNFTDSGYFSTHESDSKEYNVDSNSIVNEGPNRFLIEDKLKPSFTINFHSFSFDIESYSFNCLDRNKYPVSWSLLASSDMKNYIEIHNCNKSGISENVRSIKLSLL</sequence>
<accession>A0ABR2ILI5</accession>
<evidence type="ECO:0000313" key="1">
    <source>
        <dbReference type="EMBL" id="KAK8865198.1"/>
    </source>
</evidence>
<keyword evidence="2" id="KW-1185">Reference proteome</keyword>
<comment type="caution">
    <text evidence="1">The sequence shown here is derived from an EMBL/GenBank/DDBJ whole genome shotgun (WGS) entry which is preliminary data.</text>
</comment>
<evidence type="ECO:0008006" key="3">
    <source>
        <dbReference type="Google" id="ProtNLM"/>
    </source>
</evidence>
<evidence type="ECO:0000313" key="2">
    <source>
        <dbReference type="Proteomes" id="UP001470230"/>
    </source>
</evidence>
<dbReference type="EMBL" id="JAPFFF010000016">
    <property type="protein sequence ID" value="KAK8865198.1"/>
    <property type="molecule type" value="Genomic_DNA"/>
</dbReference>
<gene>
    <name evidence="1" type="ORF">M9Y10_010734</name>
</gene>
<name>A0ABR2ILI5_9EUKA</name>
<protein>
    <recommendedName>
        <fullName evidence="3">BTB domain-containing protein</fullName>
    </recommendedName>
</protein>